<organism evidence="2 3">
    <name type="scientific">Dibothriocephalus latus</name>
    <name type="common">Fish tapeworm</name>
    <name type="synonym">Diphyllobothrium latum</name>
    <dbReference type="NCBI Taxonomy" id="60516"/>
    <lineage>
        <taxon>Eukaryota</taxon>
        <taxon>Metazoa</taxon>
        <taxon>Spiralia</taxon>
        <taxon>Lophotrochozoa</taxon>
        <taxon>Platyhelminthes</taxon>
        <taxon>Cestoda</taxon>
        <taxon>Eucestoda</taxon>
        <taxon>Diphyllobothriidea</taxon>
        <taxon>Diphyllobothriidae</taxon>
        <taxon>Dibothriocephalus</taxon>
    </lineage>
</organism>
<dbReference type="AlphaFoldDB" id="A0A3P6QKM8"/>
<gene>
    <name evidence="2" type="ORF">DILT_LOCUS482</name>
</gene>
<proteinExistence type="predicted"/>
<dbReference type="OrthoDB" id="6271995at2759"/>
<reference evidence="2 3" key="1">
    <citation type="submission" date="2018-11" db="EMBL/GenBank/DDBJ databases">
        <authorList>
            <consortium name="Pathogen Informatics"/>
        </authorList>
    </citation>
    <scope>NUCLEOTIDE SEQUENCE [LARGE SCALE GENOMIC DNA]</scope>
</reference>
<feature type="coiled-coil region" evidence="1">
    <location>
        <begin position="38"/>
        <end position="65"/>
    </location>
</feature>
<evidence type="ECO:0000313" key="3">
    <source>
        <dbReference type="Proteomes" id="UP000281553"/>
    </source>
</evidence>
<protein>
    <submittedName>
        <fullName evidence="2">Uncharacterized protein</fullName>
    </submittedName>
</protein>
<keyword evidence="3" id="KW-1185">Reference proteome</keyword>
<dbReference type="EMBL" id="UYRU01002027">
    <property type="protein sequence ID" value="VDK33134.1"/>
    <property type="molecule type" value="Genomic_DNA"/>
</dbReference>
<sequence>MTPIKASLLDETLRDITIWFDRGVNYLNWDSLAIDDFLEQAEKKIKLLEYQLKELDRNRATLNKVCATISAMKLFKQISKEYIVSAKEYMDYAESTRETDMEELATTVQSMLKNSLSKLEEALYDTNTNRCKKMAVVYQMCEQLILEALVNVSRFLSNNLLIFCFLNS</sequence>
<keyword evidence="1" id="KW-0175">Coiled coil</keyword>
<dbReference type="Proteomes" id="UP000281553">
    <property type="component" value="Unassembled WGS sequence"/>
</dbReference>
<evidence type="ECO:0000313" key="2">
    <source>
        <dbReference type="EMBL" id="VDK33134.1"/>
    </source>
</evidence>
<accession>A0A3P6QKM8</accession>
<evidence type="ECO:0000256" key="1">
    <source>
        <dbReference type="SAM" id="Coils"/>
    </source>
</evidence>
<name>A0A3P6QKM8_DIBLA</name>